<dbReference type="Proteomes" id="UP000660262">
    <property type="component" value="Unassembled WGS sequence"/>
</dbReference>
<organism evidence="2 3">
    <name type="scientific">Pycnococcus provasolii</name>
    <dbReference type="NCBI Taxonomy" id="41880"/>
    <lineage>
        <taxon>Eukaryota</taxon>
        <taxon>Viridiplantae</taxon>
        <taxon>Chlorophyta</taxon>
        <taxon>Pseudoscourfieldiophyceae</taxon>
        <taxon>Pseudoscourfieldiales</taxon>
        <taxon>Pycnococcaceae</taxon>
        <taxon>Pycnococcus</taxon>
    </lineage>
</organism>
<dbReference type="OrthoDB" id="4850at2759"/>
<sequence>MDQIFGKILLVRNAIRQIFLPPIPPRSHSQLTFVMPPKKRAPPASASASASKRPRRAAAASAYTPGAFSEETLQEDSSRNPQPAAAAPARKNPKTAVSPAGAGAGGVAPLPQPAKPCNPAKDRDARGRLKFAGHAEFRPNLTPRDMLTRGMHGGIYFHPKGGKPGVLYPRDKFPEGIPGVTADEFPSEWFDGVEERLFRSRTYSTKNNKYGVKSGLDQVGWETSGWIHPIDPRGWTQWYFRFFQGRRLTGGEDERQISRWTGVCGPKGRWKRNLLNKIVAAASQRRVEPHTLLDDHTISPVVRQTLLHWGYEVNRADLDEHLRQGTPAGPYG</sequence>
<evidence type="ECO:0000313" key="2">
    <source>
        <dbReference type="EMBL" id="GHP04182.1"/>
    </source>
</evidence>
<evidence type="ECO:0000256" key="1">
    <source>
        <dbReference type="SAM" id="MobiDB-lite"/>
    </source>
</evidence>
<feature type="compositionally biased region" description="Low complexity" evidence="1">
    <location>
        <begin position="42"/>
        <end position="62"/>
    </location>
</feature>
<dbReference type="PANTHER" id="PTHR37948">
    <property type="entry name" value="ZGC:113208"/>
    <property type="match status" value="1"/>
</dbReference>
<dbReference type="EMBL" id="BNJQ01000007">
    <property type="protein sequence ID" value="GHP04182.1"/>
    <property type="molecule type" value="Genomic_DNA"/>
</dbReference>
<feature type="region of interest" description="Disordered" evidence="1">
    <location>
        <begin position="26"/>
        <end position="124"/>
    </location>
</feature>
<gene>
    <name evidence="2" type="ORF">PPROV_000293600</name>
</gene>
<evidence type="ECO:0000313" key="3">
    <source>
        <dbReference type="Proteomes" id="UP000660262"/>
    </source>
</evidence>
<keyword evidence="3" id="KW-1185">Reference proteome</keyword>
<accession>A0A830HBZ0</accession>
<comment type="caution">
    <text evidence="2">The sequence shown here is derived from an EMBL/GenBank/DDBJ whole genome shotgun (WGS) entry which is preliminary data.</text>
</comment>
<dbReference type="PANTHER" id="PTHR37948:SF1">
    <property type="entry name" value="BLL5189 PROTEIN"/>
    <property type="match status" value="1"/>
</dbReference>
<reference evidence="2" key="1">
    <citation type="submission" date="2020-10" db="EMBL/GenBank/DDBJ databases">
        <title>Unveiling of a novel bifunctional photoreceptor, Dualchrome1, isolated from a cosmopolitan green alga.</title>
        <authorList>
            <person name="Suzuki S."/>
            <person name="Kawachi M."/>
        </authorList>
    </citation>
    <scope>NUCLEOTIDE SEQUENCE</scope>
    <source>
        <strain evidence="2">NIES 2893</strain>
    </source>
</reference>
<dbReference type="AlphaFoldDB" id="A0A830HBZ0"/>
<proteinExistence type="predicted"/>
<name>A0A830HBZ0_9CHLO</name>
<feature type="compositionally biased region" description="Low complexity" evidence="1">
    <location>
        <begin position="79"/>
        <end position="101"/>
    </location>
</feature>
<protein>
    <submittedName>
        <fullName evidence="2">Uncharacterized protein</fullName>
    </submittedName>
</protein>